<feature type="region of interest" description="Disordered" evidence="5">
    <location>
        <begin position="70"/>
        <end position="89"/>
    </location>
</feature>
<dbReference type="Pfam" id="PF03770">
    <property type="entry name" value="IPK"/>
    <property type="match status" value="1"/>
</dbReference>
<evidence type="ECO:0000313" key="7">
    <source>
        <dbReference type="Proteomes" id="UP000298138"/>
    </source>
</evidence>
<dbReference type="Gene3D" id="3.30.470.160">
    <property type="entry name" value="Inositol polyphosphate kinase"/>
    <property type="match status" value="1"/>
</dbReference>
<dbReference type="SUPFAM" id="SSF56104">
    <property type="entry name" value="SAICAR synthase-like"/>
    <property type="match status" value="1"/>
</dbReference>
<gene>
    <name evidence="6" type="ORF">EX30DRAFT_362913</name>
</gene>
<keyword evidence="2 4" id="KW-0808">Transferase</keyword>
<dbReference type="InterPro" id="IPR038286">
    <property type="entry name" value="IPK_sf"/>
</dbReference>
<dbReference type="Proteomes" id="UP000298138">
    <property type="component" value="Unassembled WGS sequence"/>
</dbReference>
<dbReference type="GO" id="GO:0005634">
    <property type="term" value="C:nucleus"/>
    <property type="evidence" value="ECO:0007669"/>
    <property type="project" value="TreeGrafter"/>
</dbReference>
<proteinExistence type="inferred from homology"/>
<dbReference type="PANTHER" id="PTHR12400:SF103">
    <property type="entry name" value="INOSITOL POLYPHOSPHATE MULTIKINASE"/>
    <property type="match status" value="1"/>
</dbReference>
<reference evidence="6 7" key="1">
    <citation type="submission" date="2019-04" db="EMBL/GenBank/DDBJ databases">
        <title>Comparative genomics and transcriptomics to analyze fruiting body development in filamentous ascomycetes.</title>
        <authorList>
            <consortium name="DOE Joint Genome Institute"/>
            <person name="Lutkenhaus R."/>
            <person name="Traeger S."/>
            <person name="Breuer J."/>
            <person name="Kuo A."/>
            <person name="Lipzen A."/>
            <person name="Pangilinan J."/>
            <person name="Dilworth D."/>
            <person name="Sandor L."/>
            <person name="Poggeler S."/>
            <person name="Barry K."/>
            <person name="Grigoriev I.V."/>
            <person name="Nowrousian M."/>
        </authorList>
    </citation>
    <scope>NUCLEOTIDE SEQUENCE [LARGE SCALE GENOMIC DNA]</scope>
    <source>
        <strain evidence="6 7">CBS 389.68</strain>
    </source>
</reference>
<dbReference type="PANTHER" id="PTHR12400">
    <property type="entry name" value="INOSITOL POLYPHOSPHATE KINASE"/>
    <property type="match status" value="1"/>
</dbReference>
<organism evidence="6 7">
    <name type="scientific">Ascodesmis nigricans</name>
    <dbReference type="NCBI Taxonomy" id="341454"/>
    <lineage>
        <taxon>Eukaryota</taxon>
        <taxon>Fungi</taxon>
        <taxon>Dikarya</taxon>
        <taxon>Ascomycota</taxon>
        <taxon>Pezizomycotina</taxon>
        <taxon>Pezizomycetes</taxon>
        <taxon>Pezizales</taxon>
        <taxon>Ascodesmidaceae</taxon>
        <taxon>Ascodesmis</taxon>
    </lineage>
</organism>
<name>A0A4S2N2V4_9PEZI</name>
<dbReference type="FunCoup" id="A0A4S2N2V4">
    <property type="interactions" value="57"/>
</dbReference>
<dbReference type="EMBL" id="ML220114">
    <property type="protein sequence ID" value="TGZ83437.1"/>
    <property type="molecule type" value="Genomic_DNA"/>
</dbReference>
<evidence type="ECO:0000256" key="5">
    <source>
        <dbReference type="SAM" id="MobiDB-lite"/>
    </source>
</evidence>
<feature type="compositionally biased region" description="Basic and acidic residues" evidence="5">
    <location>
        <begin position="75"/>
        <end position="89"/>
    </location>
</feature>
<dbReference type="GO" id="GO:0008440">
    <property type="term" value="F:inositol-1,4,5-trisphosphate 3-kinase activity"/>
    <property type="evidence" value="ECO:0007669"/>
    <property type="project" value="TreeGrafter"/>
</dbReference>
<evidence type="ECO:0000256" key="3">
    <source>
        <dbReference type="ARBA" id="ARBA00022777"/>
    </source>
</evidence>
<comment type="similarity">
    <text evidence="1 4">Belongs to the inositol phosphokinase (IPK) family.</text>
</comment>
<feature type="compositionally biased region" description="Basic and acidic residues" evidence="5">
    <location>
        <begin position="240"/>
        <end position="250"/>
    </location>
</feature>
<evidence type="ECO:0000256" key="1">
    <source>
        <dbReference type="ARBA" id="ARBA00007374"/>
    </source>
</evidence>
<dbReference type="GO" id="GO:0005737">
    <property type="term" value="C:cytoplasm"/>
    <property type="evidence" value="ECO:0007669"/>
    <property type="project" value="TreeGrafter"/>
</dbReference>
<evidence type="ECO:0000256" key="4">
    <source>
        <dbReference type="RuleBase" id="RU363090"/>
    </source>
</evidence>
<dbReference type="GO" id="GO:0032958">
    <property type="term" value="P:inositol phosphate biosynthetic process"/>
    <property type="evidence" value="ECO:0007669"/>
    <property type="project" value="InterPro"/>
</dbReference>
<dbReference type="GO" id="GO:0046854">
    <property type="term" value="P:phosphatidylinositol phosphate biosynthetic process"/>
    <property type="evidence" value="ECO:0007669"/>
    <property type="project" value="TreeGrafter"/>
</dbReference>
<dbReference type="OrthoDB" id="338650at2759"/>
<dbReference type="STRING" id="341454.A0A4S2N2V4"/>
<dbReference type="InParanoid" id="A0A4S2N2V4"/>
<evidence type="ECO:0000313" key="6">
    <source>
        <dbReference type="EMBL" id="TGZ83437.1"/>
    </source>
</evidence>
<feature type="compositionally biased region" description="Acidic residues" evidence="5">
    <location>
        <begin position="251"/>
        <end position="263"/>
    </location>
</feature>
<keyword evidence="3 4" id="KW-0418">Kinase</keyword>
<dbReference type="EC" id="2.7.-.-" evidence="4"/>
<feature type="region of interest" description="Disordered" evidence="5">
    <location>
        <begin position="240"/>
        <end position="265"/>
    </location>
</feature>
<dbReference type="AlphaFoldDB" id="A0A4S2N2V4"/>
<protein>
    <recommendedName>
        <fullName evidence="4">Kinase</fullName>
        <ecNumber evidence="4">2.7.-.-</ecNumber>
    </recommendedName>
</protein>
<dbReference type="InterPro" id="IPR005522">
    <property type="entry name" value="IPK"/>
</dbReference>
<dbReference type="GO" id="GO:0000824">
    <property type="term" value="F:inositol-1,4,5,6-tetrakisphosphate 3-kinase activity"/>
    <property type="evidence" value="ECO:0007669"/>
    <property type="project" value="TreeGrafter"/>
</dbReference>
<keyword evidence="7" id="KW-1185">Reference proteome</keyword>
<evidence type="ECO:0000256" key="2">
    <source>
        <dbReference type="ARBA" id="ARBA00022679"/>
    </source>
</evidence>
<sequence>MPATKKLRRDELKAFDLAAAGHDGVLSDESGQLVIKPCTHREVAFYETASLHPEFAAWMPTFYGTLSLNDPNETAAEKESDAPRDKPVHDRHTSIVLQNLTAGFVKPCVLDVKLGAQLWDELAPLEKRKRLDAVSDATTSRALGMRVAGMRVWKGEEKDGYQVYDKFYGRTFTAENVIETLKEYLSAPIEDAERKVLAERFTKKAEEIKKVLEGQESRMYSASMLFVYEGDSDALKAALEEEKTRKPKTEEELDEEESGDEEEDIKKAEELKLIDFAHADWTPGLGADENVLQGVRSMERLWKELA</sequence>
<accession>A0A4S2N2V4</accession>